<feature type="domain" description="LTD" evidence="2">
    <location>
        <begin position="160"/>
        <end position="272"/>
    </location>
</feature>
<accession>A0A381TEF4</accession>
<organism evidence="3">
    <name type="scientific">marine metagenome</name>
    <dbReference type="NCBI Taxonomy" id="408172"/>
    <lineage>
        <taxon>unclassified sequences</taxon>
        <taxon>metagenomes</taxon>
        <taxon>ecological metagenomes</taxon>
    </lineage>
</organism>
<dbReference type="AlphaFoldDB" id="A0A381TEF4"/>
<evidence type="ECO:0000259" key="2">
    <source>
        <dbReference type="PROSITE" id="PS51841"/>
    </source>
</evidence>
<gene>
    <name evidence="3" type="ORF">METZ01_LOCUS67324</name>
</gene>
<feature type="non-terminal residue" evidence="3">
    <location>
        <position position="272"/>
    </location>
</feature>
<name>A0A381TEF4_9ZZZZ</name>
<dbReference type="PROSITE" id="PS51841">
    <property type="entry name" value="LTD"/>
    <property type="match status" value="1"/>
</dbReference>
<dbReference type="InterPro" id="IPR001322">
    <property type="entry name" value="Lamin_tail_dom"/>
</dbReference>
<protein>
    <recommendedName>
        <fullName evidence="2">LTD domain-containing protein</fullName>
    </recommendedName>
</protein>
<feature type="region of interest" description="Disordered" evidence="1">
    <location>
        <begin position="30"/>
        <end position="57"/>
    </location>
</feature>
<dbReference type="EMBL" id="UINC01004457">
    <property type="protein sequence ID" value="SVA14470.1"/>
    <property type="molecule type" value="Genomic_DNA"/>
</dbReference>
<reference evidence="3" key="1">
    <citation type="submission" date="2018-05" db="EMBL/GenBank/DDBJ databases">
        <authorList>
            <person name="Lanie J.A."/>
            <person name="Ng W.-L."/>
            <person name="Kazmierczak K.M."/>
            <person name="Andrzejewski T.M."/>
            <person name="Davidsen T.M."/>
            <person name="Wayne K.J."/>
            <person name="Tettelin H."/>
            <person name="Glass J.I."/>
            <person name="Rusch D."/>
            <person name="Podicherti R."/>
            <person name="Tsui H.-C.T."/>
            <person name="Winkler M.E."/>
        </authorList>
    </citation>
    <scope>NUCLEOTIDE SEQUENCE</scope>
</reference>
<sequence length="272" mass="30229">MNRYNFKNRFVLLLGFSLFYIQAAGKDPIENQPSVKNEQEAGNKNEQTADPRPMGAFIPNTKNTLEKSNVLKKQEPLPPSPQLYTQPAEGLRFTTKNAQLASQKNNTHVTTGVVSTKKTIRKDVDESLIEEIVNKYTNGFPLNAVEKEILKDNINELRIETTSFTRRPSISGQRQLSRNAADLFFSEYGEGSGSNKYLEIYNGTGADVDLSNYLIMQSTNGWQWNDDLDTLSGTLANGDVYVIANTSASNSILLEADLTESVITAFNGDDAR</sequence>
<evidence type="ECO:0000256" key="1">
    <source>
        <dbReference type="SAM" id="MobiDB-lite"/>
    </source>
</evidence>
<evidence type="ECO:0000313" key="3">
    <source>
        <dbReference type="EMBL" id="SVA14470.1"/>
    </source>
</evidence>
<proteinExistence type="predicted"/>
<dbReference type="Pfam" id="PF00932">
    <property type="entry name" value="LTD"/>
    <property type="match status" value="1"/>
</dbReference>
<feature type="compositionally biased region" description="Basic and acidic residues" evidence="1">
    <location>
        <begin position="37"/>
        <end position="49"/>
    </location>
</feature>